<reference evidence="5 6" key="1">
    <citation type="submission" date="2018-06" db="EMBL/GenBank/DDBJ databases">
        <title>Whole genome sequencing of Candida tropicalis (genome annotated by CSBL at Korea University).</title>
        <authorList>
            <person name="Ahn J."/>
        </authorList>
    </citation>
    <scope>NUCLEOTIDE SEQUENCE [LARGE SCALE GENOMIC DNA]</scope>
    <source>
        <strain evidence="5 6">ATCC 20962</strain>
    </source>
</reference>
<comment type="similarity">
    <text evidence="1">Belongs to the SMP-30/CGR1 family.</text>
</comment>
<dbReference type="InterPro" id="IPR011042">
    <property type="entry name" value="6-blade_b-propeller_TolB-like"/>
</dbReference>
<protein>
    <submittedName>
        <fullName evidence="5">Cell growth-regulated gene 1 protein</fullName>
    </submittedName>
</protein>
<evidence type="ECO:0000313" key="6">
    <source>
        <dbReference type="Proteomes" id="UP000253472"/>
    </source>
</evidence>
<feature type="binding site" evidence="3">
    <location>
        <position position="166"/>
    </location>
    <ligand>
        <name>a divalent metal cation</name>
        <dbReference type="ChEBI" id="CHEBI:60240"/>
    </ligand>
</feature>
<dbReference type="STRING" id="5486.A0A367Y1P9"/>
<dbReference type="EMBL" id="QLNQ01000027">
    <property type="protein sequence ID" value="RCK58972.1"/>
    <property type="molecule type" value="Genomic_DNA"/>
</dbReference>
<feature type="binding site" evidence="3">
    <location>
        <position position="221"/>
    </location>
    <ligand>
        <name>a divalent metal cation</name>
        <dbReference type="ChEBI" id="CHEBI:60240"/>
    </ligand>
</feature>
<sequence length="325" mass="36063">MPLTATKANIFPENYRGRLTEGVTYDPRTNALLWIDIIAGKVHRVDASDGSNHELLKWTTPGESVGAIGLTSNPDIVLVCAKHGLAYGDFNKKTIEYFFRYPYSETQHARLRSNDGIVDPWGNLWIGVMNDFPVGQTEGIQPEGALYRITPDLKFDKMVDHSLILNGLGFNKTGDAFFWTDSLTFKIWKFDYDRATNTLSNRRPFVDLKAAYPDFESPEPDGFVMTDDGHIYTCVFSTSSILHVDSEGKEVEKIKIDPAQRITCVTIGGADNDTFFITTGHLDLDNGDVVPDPNDLSGDLGGFLFKLTSGANLHGQQKSIWGGKV</sequence>
<dbReference type="OrthoDB" id="423498at2759"/>
<feature type="binding site" evidence="3">
    <location>
        <position position="21"/>
    </location>
    <ligand>
        <name>a divalent metal cation</name>
        <dbReference type="ChEBI" id="CHEBI:60240"/>
    </ligand>
</feature>
<evidence type="ECO:0000256" key="1">
    <source>
        <dbReference type="ARBA" id="ARBA00008853"/>
    </source>
</evidence>
<feature type="domain" description="SMP-30/Gluconolactonase/LRE-like region" evidence="4">
    <location>
        <begin position="19"/>
        <end position="280"/>
    </location>
</feature>
<dbReference type="SUPFAM" id="SSF63829">
    <property type="entry name" value="Calcium-dependent phosphotriesterase"/>
    <property type="match status" value="1"/>
</dbReference>
<keyword evidence="3" id="KW-0862">Zinc</keyword>
<dbReference type="Pfam" id="PF08450">
    <property type="entry name" value="SGL"/>
    <property type="match status" value="1"/>
</dbReference>
<dbReference type="GO" id="GO:0005509">
    <property type="term" value="F:calcium ion binding"/>
    <property type="evidence" value="ECO:0007669"/>
    <property type="project" value="TreeGrafter"/>
</dbReference>
<dbReference type="Gene3D" id="2.120.10.30">
    <property type="entry name" value="TolB, C-terminal domain"/>
    <property type="match status" value="1"/>
</dbReference>
<keyword evidence="3" id="KW-0479">Metal-binding</keyword>
<comment type="caution">
    <text evidence="5">The sequence shown here is derived from an EMBL/GenBank/DDBJ whole genome shotgun (WGS) entry which is preliminary data.</text>
</comment>
<dbReference type="Proteomes" id="UP000253472">
    <property type="component" value="Unassembled WGS sequence"/>
</dbReference>
<feature type="active site" description="Proton donor/acceptor" evidence="2">
    <location>
        <position position="221"/>
    </location>
</feature>
<proteinExistence type="inferred from homology"/>
<evidence type="ECO:0000256" key="3">
    <source>
        <dbReference type="PIRSR" id="PIRSR605511-2"/>
    </source>
</evidence>
<gene>
    <name evidence="5" type="primary">CGR1_1</name>
    <name evidence="5" type="ORF">Cantr_07541</name>
</gene>
<dbReference type="InterPro" id="IPR013658">
    <property type="entry name" value="SGL"/>
</dbReference>
<organism evidence="5 6">
    <name type="scientific">Candida viswanathii</name>
    <dbReference type="NCBI Taxonomy" id="5486"/>
    <lineage>
        <taxon>Eukaryota</taxon>
        <taxon>Fungi</taxon>
        <taxon>Dikarya</taxon>
        <taxon>Ascomycota</taxon>
        <taxon>Saccharomycotina</taxon>
        <taxon>Pichiomycetes</taxon>
        <taxon>Debaryomycetaceae</taxon>
        <taxon>Candida/Lodderomyces clade</taxon>
        <taxon>Candida</taxon>
    </lineage>
</organism>
<evidence type="ECO:0000313" key="5">
    <source>
        <dbReference type="EMBL" id="RCK58972.1"/>
    </source>
</evidence>
<accession>A0A367Y1P9</accession>
<evidence type="ECO:0000259" key="4">
    <source>
        <dbReference type="Pfam" id="PF08450"/>
    </source>
</evidence>
<dbReference type="PRINTS" id="PR01790">
    <property type="entry name" value="SMP30FAMILY"/>
</dbReference>
<comment type="cofactor">
    <cofactor evidence="3">
        <name>Zn(2+)</name>
        <dbReference type="ChEBI" id="CHEBI:29105"/>
    </cofactor>
    <text evidence="3">Binds 1 divalent metal cation per subunit.</text>
</comment>
<dbReference type="GO" id="GO:0004341">
    <property type="term" value="F:gluconolactonase activity"/>
    <property type="evidence" value="ECO:0007669"/>
    <property type="project" value="TreeGrafter"/>
</dbReference>
<dbReference type="PANTHER" id="PTHR10907">
    <property type="entry name" value="REGUCALCIN"/>
    <property type="match status" value="1"/>
</dbReference>
<evidence type="ECO:0000256" key="2">
    <source>
        <dbReference type="PIRSR" id="PIRSR605511-1"/>
    </source>
</evidence>
<keyword evidence="6" id="KW-1185">Reference proteome</keyword>
<feature type="binding site" evidence="3">
    <location>
        <position position="114"/>
    </location>
    <ligand>
        <name>substrate</name>
    </ligand>
</feature>
<dbReference type="AlphaFoldDB" id="A0A367Y1P9"/>
<feature type="binding site" evidence="3">
    <location>
        <position position="112"/>
    </location>
    <ligand>
        <name>substrate</name>
    </ligand>
</feature>
<name>A0A367Y1P9_9ASCO</name>
<dbReference type="PANTHER" id="PTHR10907:SF47">
    <property type="entry name" value="REGUCALCIN"/>
    <property type="match status" value="1"/>
</dbReference>
<dbReference type="InterPro" id="IPR005511">
    <property type="entry name" value="SMP-30"/>
</dbReference>